<evidence type="ECO:0000313" key="5">
    <source>
        <dbReference type="EMBL" id="VWD28207.1"/>
    </source>
</evidence>
<keyword evidence="2" id="KW-0460">Magnesium</keyword>
<keyword evidence="2" id="KW-0479">Metal-binding</keyword>
<dbReference type="InterPro" id="IPR005111">
    <property type="entry name" value="MoeA_C_domain_IV"/>
</dbReference>
<dbReference type="EMBL" id="CABVQS010000015">
    <property type="protein sequence ID" value="VWD28207.1"/>
    <property type="molecule type" value="Genomic_DNA"/>
</dbReference>
<dbReference type="InterPro" id="IPR036688">
    <property type="entry name" value="MoeA_C_domain_IV_sf"/>
</dbReference>
<proteinExistence type="inferred from homology"/>
<organism evidence="5 6">
    <name type="scientific">Burkholderia contaminans</name>
    <dbReference type="NCBI Taxonomy" id="488447"/>
    <lineage>
        <taxon>Bacteria</taxon>
        <taxon>Pseudomonadati</taxon>
        <taxon>Pseudomonadota</taxon>
        <taxon>Betaproteobacteria</taxon>
        <taxon>Burkholderiales</taxon>
        <taxon>Burkholderiaceae</taxon>
        <taxon>Burkholderia</taxon>
        <taxon>Burkholderia cepacia complex</taxon>
    </lineage>
</organism>
<dbReference type="InterPro" id="IPR005110">
    <property type="entry name" value="MoeA_linker/N"/>
</dbReference>
<dbReference type="SUPFAM" id="SSF160631">
    <property type="entry name" value="SMI1/KNR4-like"/>
    <property type="match status" value="1"/>
</dbReference>
<dbReference type="PANTHER" id="PTHR10192">
    <property type="entry name" value="MOLYBDOPTERIN BIOSYNTHESIS PROTEIN"/>
    <property type="match status" value="1"/>
</dbReference>
<evidence type="ECO:0000259" key="4">
    <source>
        <dbReference type="SMART" id="SM00860"/>
    </source>
</evidence>
<dbReference type="Pfam" id="PF03453">
    <property type="entry name" value="MoeA_N"/>
    <property type="match status" value="1"/>
</dbReference>
<feature type="region of interest" description="Disordered" evidence="3">
    <location>
        <begin position="480"/>
        <end position="513"/>
    </location>
</feature>
<name>A0A6P2Z0Y0_9BURK</name>
<comment type="function">
    <text evidence="2">Catalyzes the insertion of molybdate into adenylated molybdopterin with the concomitant release of AMP.</text>
</comment>
<feature type="compositionally biased region" description="Low complexity" evidence="3">
    <location>
        <begin position="493"/>
        <end position="513"/>
    </location>
</feature>
<comment type="cofactor">
    <cofactor evidence="2">
        <name>Mg(2+)</name>
        <dbReference type="ChEBI" id="CHEBI:18420"/>
    </cofactor>
</comment>
<dbReference type="GO" id="GO:0046872">
    <property type="term" value="F:metal ion binding"/>
    <property type="evidence" value="ECO:0007669"/>
    <property type="project" value="UniProtKB-UniRule"/>
</dbReference>
<dbReference type="InterPro" id="IPR038987">
    <property type="entry name" value="MoeA-like"/>
</dbReference>
<dbReference type="Pfam" id="PF03454">
    <property type="entry name" value="MoeA_C"/>
    <property type="match status" value="1"/>
</dbReference>
<dbReference type="RefSeq" id="WP_174945795.1">
    <property type="nucleotide sequence ID" value="NZ_CABVQS010000015.1"/>
</dbReference>
<dbReference type="InterPro" id="IPR018958">
    <property type="entry name" value="Knr4/Smi1-like_dom"/>
</dbReference>
<sequence>MTMTNDPSPMPAWLADAYRRCADAVPGGMRVETVPVEQADGRVLAQAVTAPEALPRLALAAIEGYALRATDAAHASPVRPAMLNVRLQYPILIHRGGDPVARALSAGAAEWLPALAPLPAHADTVVPRTRNRAPDGQQHARLKLDAPPIEGEGVIARGSDYACGALLLDKGQRIDAEQQALLIAAGVRTVEVSRRPRVCVVVASYDLVPSGCERLPWQRPDANGPYLHALLKRWGCDASLEYVAPPDMTLPPLQSHDAELAFRRQLAALAQRYDLLVGTGVLGNDPHQDAALNRLPVFPYSEARVTLQQVRAARFNFGRSENRSPAQRRTFELTDAVGRPRGSRVVTYYDQATLVNLPGYPGEVAILAHTILRRLIDLLEFSDMPGPYWETGVLGTQISRDPVLNDLRWATLAAGAAGEPVVTPLAGERADALGALAGADALVAVAAGATPLAAGSPVLFMRLDQPRRPPRAVRAAVDDTQAVRSPAVDESPTAASEATRADATGAAAAPSPDTTIAASWSRLDTWRRTLPADAPAPFRGPASDDDLRALEAGLGVTLPEAWRESLMLHDGQEAGRTEPFGGETLLSARQILAQWSIWRDLVASGDLAGYEGEPEPGIRGDWYNLKWIPLTHNGGGDHLCVDLDPDKGGRIGQVIRVWHDSPEREHVADGVGEWLARVVPG</sequence>
<dbReference type="GO" id="GO:0061599">
    <property type="term" value="F:molybdopterin molybdotransferase activity"/>
    <property type="evidence" value="ECO:0007669"/>
    <property type="project" value="UniProtKB-UniRule"/>
</dbReference>
<dbReference type="Proteomes" id="UP000494109">
    <property type="component" value="Unassembled WGS sequence"/>
</dbReference>
<evidence type="ECO:0000256" key="2">
    <source>
        <dbReference type="RuleBase" id="RU365090"/>
    </source>
</evidence>
<feature type="domain" description="Knr4/Smi1-like" evidence="4">
    <location>
        <begin position="541"/>
        <end position="677"/>
    </location>
</feature>
<dbReference type="Gene3D" id="3.40.980.10">
    <property type="entry name" value="MoaB/Mog-like domain"/>
    <property type="match status" value="2"/>
</dbReference>
<dbReference type="SUPFAM" id="SSF63867">
    <property type="entry name" value="MoeA C-terminal domain-like"/>
    <property type="match status" value="1"/>
</dbReference>
<dbReference type="Gene3D" id="2.40.340.10">
    <property type="entry name" value="MoeA, C-terminal, domain IV"/>
    <property type="match status" value="1"/>
</dbReference>
<dbReference type="EC" id="2.10.1.1" evidence="2"/>
<comment type="similarity">
    <text evidence="2">Belongs to the MoeA family.</text>
</comment>
<dbReference type="SUPFAM" id="SSF53218">
    <property type="entry name" value="Molybdenum cofactor biosynthesis proteins"/>
    <property type="match status" value="1"/>
</dbReference>
<keyword evidence="2" id="KW-0500">Molybdenum</keyword>
<dbReference type="Gene3D" id="3.40.1580.10">
    <property type="entry name" value="SMI1/KNR4-like"/>
    <property type="match status" value="1"/>
</dbReference>
<accession>A0A6P2Z0Y0</accession>
<dbReference type="GO" id="GO:0006777">
    <property type="term" value="P:Mo-molybdopterin cofactor biosynthetic process"/>
    <property type="evidence" value="ECO:0007669"/>
    <property type="project" value="UniProtKB-UniRule"/>
</dbReference>
<gene>
    <name evidence="5" type="ORF">BCO71033_03677</name>
</gene>
<dbReference type="Pfam" id="PF09346">
    <property type="entry name" value="SMI1_KNR4"/>
    <property type="match status" value="1"/>
</dbReference>
<protein>
    <recommendedName>
        <fullName evidence="2">Molybdopterin molybdenumtransferase</fullName>
        <ecNumber evidence="2">2.10.1.1</ecNumber>
    </recommendedName>
</protein>
<dbReference type="InterPro" id="IPR036425">
    <property type="entry name" value="MoaB/Mog-like_dom_sf"/>
</dbReference>
<evidence type="ECO:0000256" key="3">
    <source>
        <dbReference type="SAM" id="MobiDB-lite"/>
    </source>
</evidence>
<dbReference type="SUPFAM" id="SSF63882">
    <property type="entry name" value="MoeA N-terminal region -like"/>
    <property type="match status" value="1"/>
</dbReference>
<keyword evidence="2" id="KW-0808">Transferase</keyword>
<comment type="pathway">
    <text evidence="2">Cofactor biosynthesis; molybdopterin biosynthesis.</text>
</comment>
<dbReference type="InterPro" id="IPR036135">
    <property type="entry name" value="MoeA_linker/N_sf"/>
</dbReference>
<evidence type="ECO:0000256" key="1">
    <source>
        <dbReference type="ARBA" id="ARBA00023150"/>
    </source>
</evidence>
<dbReference type="Gene3D" id="3.90.105.10">
    <property type="entry name" value="Molybdopterin biosynthesis moea protein, domain 2"/>
    <property type="match status" value="1"/>
</dbReference>
<dbReference type="InterPro" id="IPR037883">
    <property type="entry name" value="Knr4/Smi1-like_sf"/>
</dbReference>
<comment type="catalytic activity">
    <reaction evidence="2">
        <text>adenylyl-molybdopterin + molybdate = Mo-molybdopterin + AMP + H(+)</text>
        <dbReference type="Rhea" id="RHEA:35047"/>
        <dbReference type="ChEBI" id="CHEBI:15378"/>
        <dbReference type="ChEBI" id="CHEBI:36264"/>
        <dbReference type="ChEBI" id="CHEBI:62727"/>
        <dbReference type="ChEBI" id="CHEBI:71302"/>
        <dbReference type="ChEBI" id="CHEBI:456215"/>
    </reaction>
</comment>
<keyword evidence="1 2" id="KW-0501">Molybdenum cofactor biosynthesis</keyword>
<reference evidence="5 6" key="1">
    <citation type="submission" date="2019-09" db="EMBL/GenBank/DDBJ databases">
        <authorList>
            <person name="Depoorter E."/>
        </authorList>
    </citation>
    <scope>NUCLEOTIDE SEQUENCE [LARGE SCALE GENOMIC DNA]</scope>
    <source>
        <strain evidence="5">R-71033</strain>
    </source>
</reference>
<dbReference type="GO" id="GO:0005829">
    <property type="term" value="C:cytosol"/>
    <property type="evidence" value="ECO:0007669"/>
    <property type="project" value="TreeGrafter"/>
</dbReference>
<evidence type="ECO:0000313" key="6">
    <source>
        <dbReference type="Proteomes" id="UP000494109"/>
    </source>
</evidence>
<dbReference type="AlphaFoldDB" id="A0A6P2Z0Y0"/>
<dbReference type="SMART" id="SM00860">
    <property type="entry name" value="SMI1_KNR4"/>
    <property type="match status" value="1"/>
</dbReference>
<dbReference type="PANTHER" id="PTHR10192:SF30">
    <property type="entry name" value="MOLYBDOPTERIN ADENYLYLTRANSFERASE"/>
    <property type="match status" value="1"/>
</dbReference>
<dbReference type="Gene3D" id="2.170.190.11">
    <property type="entry name" value="Molybdopterin biosynthesis moea protein, domain 3"/>
    <property type="match status" value="1"/>
</dbReference>